<evidence type="ECO:0000256" key="1">
    <source>
        <dbReference type="ARBA" id="ARBA00004651"/>
    </source>
</evidence>
<dbReference type="PRINTS" id="PR01837">
    <property type="entry name" value="MGTCSAPBPROT"/>
</dbReference>
<dbReference type="Proteomes" id="UP000027665">
    <property type="component" value="Unassembled WGS sequence"/>
</dbReference>
<keyword evidence="3" id="KW-1003">Cell membrane</keyword>
<name>A0A073IPW0_9BACT</name>
<evidence type="ECO:0000313" key="10">
    <source>
        <dbReference type="Proteomes" id="UP000027665"/>
    </source>
</evidence>
<gene>
    <name evidence="9" type="ORF">EH55_04080</name>
</gene>
<evidence type="ECO:0000313" key="9">
    <source>
        <dbReference type="EMBL" id="KEJ92408.1"/>
    </source>
</evidence>
<keyword evidence="4 7" id="KW-0812">Transmembrane</keyword>
<reference evidence="9 10" key="1">
    <citation type="submission" date="2014-04" db="EMBL/GenBank/DDBJ databases">
        <title>Draft Genome Sequence of Synergistes jonesii.</title>
        <authorList>
            <person name="Coil D.A."/>
            <person name="Eisen J.A."/>
            <person name="Holland-Moritz H.E."/>
        </authorList>
    </citation>
    <scope>NUCLEOTIDE SEQUENCE [LARGE SCALE GENOMIC DNA]</scope>
    <source>
        <strain evidence="9 10">78-1</strain>
    </source>
</reference>
<dbReference type="Pfam" id="PF02308">
    <property type="entry name" value="MgtC"/>
    <property type="match status" value="1"/>
</dbReference>
<dbReference type="eggNOG" id="COG1285">
    <property type="taxonomic scope" value="Bacteria"/>
</dbReference>
<evidence type="ECO:0000256" key="3">
    <source>
        <dbReference type="ARBA" id="ARBA00022475"/>
    </source>
</evidence>
<feature type="transmembrane region" description="Helical" evidence="7">
    <location>
        <begin position="42"/>
        <end position="61"/>
    </location>
</feature>
<dbReference type="STRING" id="2754.EH55_04080"/>
<evidence type="ECO:0000256" key="4">
    <source>
        <dbReference type="ARBA" id="ARBA00022692"/>
    </source>
</evidence>
<feature type="transmembrane region" description="Helical" evidence="7">
    <location>
        <begin position="81"/>
        <end position="98"/>
    </location>
</feature>
<dbReference type="InterPro" id="IPR003416">
    <property type="entry name" value="MgtC/SapB/SrpB/YhiD_fam"/>
</dbReference>
<keyword evidence="6 7" id="KW-0472">Membrane</keyword>
<proteinExistence type="inferred from homology"/>
<dbReference type="PANTHER" id="PTHR33778:SF1">
    <property type="entry name" value="MAGNESIUM TRANSPORTER YHID-RELATED"/>
    <property type="match status" value="1"/>
</dbReference>
<dbReference type="AlphaFoldDB" id="A0A073IPW0"/>
<evidence type="ECO:0000256" key="6">
    <source>
        <dbReference type="ARBA" id="ARBA00023136"/>
    </source>
</evidence>
<comment type="subcellular location">
    <subcellularLocation>
        <location evidence="1">Cell membrane</location>
        <topology evidence="1">Multi-pass membrane protein</topology>
    </subcellularLocation>
</comment>
<sequence length="168" mass="18515">MEVTRLFLSEGEIIKRLLLAAFFGILFGLERRRRHKPVGARTHVLIAVAAATISMISSYGFNEASTLAVQTLNFRSDPARLMVGMLTGIGFIGAGIIYKGPQGDIKGITTAAEVYLMTVLGIGAGLGLLRLTIISGLIGYAALACSQETFREIRARMRWERMRKRRRK</sequence>
<dbReference type="PANTHER" id="PTHR33778">
    <property type="entry name" value="PROTEIN MGTC"/>
    <property type="match status" value="1"/>
</dbReference>
<dbReference type="InterPro" id="IPR049177">
    <property type="entry name" value="MgtC_SapB_SrpB_YhiD_N"/>
</dbReference>
<keyword evidence="10" id="KW-1185">Reference proteome</keyword>
<feature type="transmembrane region" description="Helical" evidence="7">
    <location>
        <begin position="119"/>
        <end position="143"/>
    </location>
</feature>
<evidence type="ECO:0000259" key="8">
    <source>
        <dbReference type="Pfam" id="PF02308"/>
    </source>
</evidence>
<dbReference type="GO" id="GO:0005886">
    <property type="term" value="C:plasma membrane"/>
    <property type="evidence" value="ECO:0007669"/>
    <property type="project" value="UniProtKB-SubCell"/>
</dbReference>
<feature type="domain" description="MgtC/SapB/SrpB/YhiD N-terminal" evidence="8">
    <location>
        <begin position="17"/>
        <end position="147"/>
    </location>
</feature>
<keyword evidence="5 7" id="KW-1133">Transmembrane helix</keyword>
<protein>
    <recommendedName>
        <fullName evidence="8">MgtC/SapB/SrpB/YhiD N-terminal domain-containing protein</fullName>
    </recommendedName>
</protein>
<organism evidence="9 10">
    <name type="scientific">Synergistes jonesii</name>
    <dbReference type="NCBI Taxonomy" id="2754"/>
    <lineage>
        <taxon>Bacteria</taxon>
        <taxon>Thermotogati</taxon>
        <taxon>Synergistota</taxon>
        <taxon>Synergistia</taxon>
        <taxon>Synergistales</taxon>
        <taxon>Synergistaceae</taxon>
        <taxon>Synergistes</taxon>
    </lineage>
</organism>
<comment type="similarity">
    <text evidence="2">Belongs to the MgtC/SapB family.</text>
</comment>
<evidence type="ECO:0000256" key="2">
    <source>
        <dbReference type="ARBA" id="ARBA00009298"/>
    </source>
</evidence>
<comment type="caution">
    <text evidence="9">The sequence shown here is derived from an EMBL/GenBank/DDBJ whole genome shotgun (WGS) entry which is preliminary data.</text>
</comment>
<evidence type="ECO:0000256" key="5">
    <source>
        <dbReference type="ARBA" id="ARBA00022989"/>
    </source>
</evidence>
<accession>A0A073IPW0</accession>
<feature type="transmembrane region" description="Helical" evidence="7">
    <location>
        <begin position="13"/>
        <end position="30"/>
    </location>
</feature>
<dbReference type="EMBL" id="JMKI01000030">
    <property type="protein sequence ID" value="KEJ92408.1"/>
    <property type="molecule type" value="Genomic_DNA"/>
</dbReference>
<evidence type="ECO:0000256" key="7">
    <source>
        <dbReference type="SAM" id="Phobius"/>
    </source>
</evidence>